<dbReference type="EMBL" id="JACGWK010000015">
    <property type="protein sequence ID" value="KAL0314039.1"/>
    <property type="molecule type" value="Genomic_DNA"/>
</dbReference>
<gene>
    <name evidence="1" type="ORF">Sangu_2248300</name>
</gene>
<evidence type="ECO:0000313" key="1">
    <source>
        <dbReference type="EMBL" id="KAL0314039.1"/>
    </source>
</evidence>
<organism evidence="1">
    <name type="scientific">Sesamum angustifolium</name>
    <dbReference type="NCBI Taxonomy" id="2727405"/>
    <lineage>
        <taxon>Eukaryota</taxon>
        <taxon>Viridiplantae</taxon>
        <taxon>Streptophyta</taxon>
        <taxon>Embryophyta</taxon>
        <taxon>Tracheophyta</taxon>
        <taxon>Spermatophyta</taxon>
        <taxon>Magnoliopsida</taxon>
        <taxon>eudicotyledons</taxon>
        <taxon>Gunneridae</taxon>
        <taxon>Pentapetalae</taxon>
        <taxon>asterids</taxon>
        <taxon>lamiids</taxon>
        <taxon>Lamiales</taxon>
        <taxon>Pedaliaceae</taxon>
        <taxon>Sesamum</taxon>
    </lineage>
</organism>
<sequence>MEELNSRYSDIFKEFDKEVGDKGVLLEKIMSDIRGFSESKEDMVCKAFVFVC</sequence>
<accession>A0AAW2L4G8</accession>
<name>A0AAW2L4G8_9LAMI</name>
<reference evidence="1" key="2">
    <citation type="journal article" date="2024" name="Plant">
        <title>Genomic evolution and insights into agronomic trait innovations of Sesamum species.</title>
        <authorList>
            <person name="Miao H."/>
            <person name="Wang L."/>
            <person name="Qu L."/>
            <person name="Liu H."/>
            <person name="Sun Y."/>
            <person name="Le M."/>
            <person name="Wang Q."/>
            <person name="Wei S."/>
            <person name="Zheng Y."/>
            <person name="Lin W."/>
            <person name="Duan Y."/>
            <person name="Cao H."/>
            <person name="Xiong S."/>
            <person name="Wang X."/>
            <person name="Wei L."/>
            <person name="Li C."/>
            <person name="Ma Q."/>
            <person name="Ju M."/>
            <person name="Zhao R."/>
            <person name="Li G."/>
            <person name="Mu C."/>
            <person name="Tian Q."/>
            <person name="Mei H."/>
            <person name="Zhang T."/>
            <person name="Gao T."/>
            <person name="Zhang H."/>
        </authorList>
    </citation>
    <scope>NUCLEOTIDE SEQUENCE</scope>
    <source>
        <strain evidence="1">G01</strain>
    </source>
</reference>
<proteinExistence type="predicted"/>
<reference evidence="1" key="1">
    <citation type="submission" date="2020-06" db="EMBL/GenBank/DDBJ databases">
        <authorList>
            <person name="Li T."/>
            <person name="Hu X."/>
            <person name="Zhang T."/>
            <person name="Song X."/>
            <person name="Zhang H."/>
            <person name="Dai N."/>
            <person name="Sheng W."/>
            <person name="Hou X."/>
            <person name="Wei L."/>
        </authorList>
    </citation>
    <scope>NUCLEOTIDE SEQUENCE</scope>
    <source>
        <strain evidence="1">G01</strain>
        <tissue evidence="1">Leaf</tissue>
    </source>
</reference>
<protein>
    <submittedName>
        <fullName evidence="1">Uncharacterized protein</fullName>
    </submittedName>
</protein>
<dbReference type="AlphaFoldDB" id="A0AAW2L4G8"/>
<comment type="caution">
    <text evidence="1">The sequence shown here is derived from an EMBL/GenBank/DDBJ whole genome shotgun (WGS) entry which is preliminary data.</text>
</comment>